<dbReference type="STRING" id="320771.Cflav_PD0025"/>
<dbReference type="RefSeq" id="WP_007418975.1">
    <property type="nucleotide sequence ID" value="NZ_ABOX02000096.1"/>
</dbReference>
<accession>B9XT42</accession>
<keyword evidence="3" id="KW-1185">Reference proteome</keyword>
<evidence type="ECO:0000313" key="2">
    <source>
        <dbReference type="EMBL" id="EEF56990.1"/>
    </source>
</evidence>
<dbReference type="EMBL" id="ABOX02000096">
    <property type="protein sequence ID" value="EEF56990.1"/>
    <property type="molecule type" value="Genomic_DNA"/>
</dbReference>
<feature type="transmembrane region" description="Helical" evidence="1">
    <location>
        <begin position="87"/>
        <end position="112"/>
    </location>
</feature>
<feature type="transmembrane region" description="Helical" evidence="1">
    <location>
        <begin position="12"/>
        <end position="33"/>
    </location>
</feature>
<comment type="caution">
    <text evidence="2">The sequence shown here is derived from an EMBL/GenBank/DDBJ whole genome shotgun (WGS) entry which is preliminary data.</text>
</comment>
<dbReference type="AlphaFoldDB" id="B9XT42"/>
<name>B9XT42_PEDPL</name>
<organism evidence="2 3">
    <name type="scientific">Pedosphaera parvula (strain Ellin514)</name>
    <dbReference type="NCBI Taxonomy" id="320771"/>
    <lineage>
        <taxon>Bacteria</taxon>
        <taxon>Pseudomonadati</taxon>
        <taxon>Verrucomicrobiota</taxon>
        <taxon>Pedosphaerae</taxon>
        <taxon>Pedosphaerales</taxon>
        <taxon>Pedosphaeraceae</taxon>
        <taxon>Pedosphaera</taxon>
    </lineage>
</organism>
<reference evidence="2 3" key="1">
    <citation type="journal article" date="2011" name="J. Bacteriol.">
        <title>Genome sequence of 'Pedosphaera parvula' Ellin514, an aerobic Verrucomicrobial isolate from pasture soil.</title>
        <authorList>
            <person name="Kant R."/>
            <person name="van Passel M.W."/>
            <person name="Sangwan P."/>
            <person name="Palva A."/>
            <person name="Lucas S."/>
            <person name="Copeland A."/>
            <person name="Lapidus A."/>
            <person name="Glavina Del Rio T."/>
            <person name="Dalin E."/>
            <person name="Tice H."/>
            <person name="Bruce D."/>
            <person name="Goodwin L."/>
            <person name="Pitluck S."/>
            <person name="Chertkov O."/>
            <person name="Larimer F.W."/>
            <person name="Land M.L."/>
            <person name="Hauser L."/>
            <person name="Brettin T.S."/>
            <person name="Detter J.C."/>
            <person name="Han S."/>
            <person name="de Vos W.M."/>
            <person name="Janssen P.H."/>
            <person name="Smidt H."/>
        </authorList>
    </citation>
    <scope>NUCLEOTIDE SEQUENCE [LARGE SCALE GENOMIC DNA]</scope>
    <source>
        <strain evidence="2 3">Ellin514</strain>
    </source>
</reference>
<sequence>MSTNYSALWQVLQNYLIMMPVILLHATGAAVAIMRWNRHPKISRFALIGFGIPLFLNIIMPIINSLIVSSIVGRGANTMYYGMSHNLLLSIVPSISTVFAAVGYLLLILAIFSDRPVNSSQ</sequence>
<keyword evidence="1" id="KW-0472">Membrane</keyword>
<protein>
    <submittedName>
        <fullName evidence="2">Uncharacterized protein</fullName>
    </submittedName>
</protein>
<dbReference type="Proteomes" id="UP000003688">
    <property type="component" value="Unassembled WGS sequence"/>
</dbReference>
<gene>
    <name evidence="2" type="ORF">Cflav_PD0025</name>
</gene>
<keyword evidence="1" id="KW-1133">Transmembrane helix</keyword>
<evidence type="ECO:0000313" key="3">
    <source>
        <dbReference type="Proteomes" id="UP000003688"/>
    </source>
</evidence>
<evidence type="ECO:0000256" key="1">
    <source>
        <dbReference type="SAM" id="Phobius"/>
    </source>
</evidence>
<feature type="transmembrane region" description="Helical" evidence="1">
    <location>
        <begin position="45"/>
        <end position="67"/>
    </location>
</feature>
<keyword evidence="1" id="KW-0812">Transmembrane</keyword>
<proteinExistence type="predicted"/>